<dbReference type="Proteomes" id="UP000008720">
    <property type="component" value="Chromosome"/>
</dbReference>
<feature type="domain" description="P/Homo B" evidence="5">
    <location>
        <begin position="835"/>
        <end position="985"/>
    </location>
</feature>
<dbReference type="CDD" id="cd00063">
    <property type="entry name" value="FN3"/>
    <property type="match status" value="2"/>
</dbReference>
<dbReference type="OrthoDB" id="9792152at2"/>
<dbReference type="GO" id="GO:0004252">
    <property type="term" value="F:serine-type endopeptidase activity"/>
    <property type="evidence" value="ECO:0007669"/>
    <property type="project" value="InterPro"/>
</dbReference>
<dbReference type="KEGG" id="mtt:Ftrac_0740"/>
<evidence type="ECO:0000259" key="5">
    <source>
        <dbReference type="PROSITE" id="PS51829"/>
    </source>
</evidence>
<evidence type="ECO:0000259" key="4">
    <source>
        <dbReference type="PROSITE" id="PS50853"/>
    </source>
</evidence>
<dbReference type="eggNOG" id="COG4935">
    <property type="taxonomic scope" value="Bacteria"/>
</dbReference>
<gene>
    <name evidence="6" type="ordered locus">Ftrac_0740</name>
</gene>
<dbReference type="GO" id="GO:0004222">
    <property type="term" value="F:metalloendopeptidase activity"/>
    <property type="evidence" value="ECO:0007669"/>
    <property type="project" value="InterPro"/>
</dbReference>
<feature type="domain" description="Peptidase M12B" evidence="3">
    <location>
        <begin position="197"/>
        <end position="416"/>
    </location>
</feature>
<dbReference type="Gene3D" id="2.60.120.260">
    <property type="entry name" value="Galactose-binding domain-like"/>
    <property type="match status" value="1"/>
</dbReference>
<dbReference type="SUPFAM" id="SSF55486">
    <property type="entry name" value="Metalloproteases ('zincins'), catalytic domain"/>
    <property type="match status" value="1"/>
</dbReference>
<protein>
    <submittedName>
        <fullName evidence="6">Proprotein convertase P</fullName>
    </submittedName>
</protein>
<name>E4TRZ1_MARTH</name>
<evidence type="ECO:0000313" key="6">
    <source>
        <dbReference type="EMBL" id="ADR20742.1"/>
    </source>
</evidence>
<dbReference type="PROSITE" id="PS50853">
    <property type="entry name" value="FN3"/>
    <property type="match status" value="2"/>
</dbReference>
<dbReference type="InterPro" id="IPR003961">
    <property type="entry name" value="FN3_dom"/>
</dbReference>
<keyword evidence="1" id="KW-0645">Protease</keyword>
<reference evidence="6 7" key="1">
    <citation type="journal article" date="2011" name="Stand. Genomic Sci.">
        <title>Complete genome sequence of Marivirga tractuosa type strain (H-43).</title>
        <authorList>
            <person name="Pagani I."/>
            <person name="Chertkov O."/>
            <person name="Lapidus A."/>
            <person name="Lucas S."/>
            <person name="Del Rio T.G."/>
            <person name="Tice H."/>
            <person name="Copeland A."/>
            <person name="Cheng J.F."/>
            <person name="Nolan M."/>
            <person name="Saunders E."/>
            <person name="Pitluck S."/>
            <person name="Held B."/>
            <person name="Goodwin L."/>
            <person name="Liolios K."/>
            <person name="Ovchinikova G."/>
            <person name="Ivanova N."/>
            <person name="Mavromatis K."/>
            <person name="Pati A."/>
            <person name="Chen A."/>
            <person name="Palaniappan K."/>
            <person name="Land M."/>
            <person name="Hauser L."/>
            <person name="Jeffries C.D."/>
            <person name="Detter J.C."/>
            <person name="Han C."/>
            <person name="Tapia R."/>
            <person name="Ngatchou-Djao O.D."/>
            <person name="Rohde M."/>
            <person name="Goker M."/>
            <person name="Spring S."/>
            <person name="Sikorski J."/>
            <person name="Woyke T."/>
            <person name="Bristow J."/>
            <person name="Eisen J.A."/>
            <person name="Markowitz V."/>
            <person name="Hugenholtz P."/>
            <person name="Klenk H.P."/>
            <person name="Kyrpides N.C."/>
        </authorList>
    </citation>
    <scope>NUCLEOTIDE SEQUENCE [LARGE SCALE GENOMIC DNA]</scope>
    <source>
        <strain evidence="7">ATCC 23168 / DSM 4126 / NBRC 15989 / NCIMB 1408 / VKM B-1430 / H-43</strain>
    </source>
</reference>
<sequence length="1258" mass="137348">MKKLLPLTLLLTLILITFNIKAQKSSSWVSISVDNTERMIPVKKQKDFKLKVDEIKSYLKQSGQQSKLSIPYPNGNFKSFNLKERQIMEPALAAKFPNIKVYVGRNPETGDNVRISIGKDGFHAMVFSKEGTFFIDPVSKSDNLKHQVYYKKDLDEELINKNFYEEEPIVADQQRFEEVKNKVEAGLVERPSGTELRTYRLAVATTGEYTQFHGGTVEDAMSAIVTTMNRVNGIYERDIAVTMVLVDNNDQLIYTDASTDPFTNDDAGSFIDEVQADITSIIGSANFDIGHGFSTGAGGLASLGSVCVDSRKASGVTGRSNPVGDPYDVDYVAHEIGHQFGAPHTFNGVVGSCAGNNRSASSAYEPGSGTTIMAYAGICGSDNIQENSDAYFHAASLDYMTAFSQQNDGNSCAQISSTGNNLPIVEAGQGGFTIPINTPFQLNGSATDPDGDGLSYTWEQFDLGPAGNPNTPEENAPIFRSFEPTADSFRIFPQLSDILNGTQSKGEILPSYARDLNFRLTVRDDQPIGAVDYDDLSLSVTDQAGPFVVEEFTGDYVGYSSATVTWQVNGTDLAPINTNFVDIYVSTDGGNSFTEKVVEQTPNDGSQVITMPNVNTSTAKIKVMASNNVFFNISTGSFSITETTEPTFTISLNNDSESYCPSEELVFTLQSESILDFNESIELSFDQIAGLNGTFDNSTISPGESTKLRFSNANGISGEFMLVLNASAGSTARSIELPFTITNNPITPTITYPTNQQSDLPLRPTFTWEDNNIESAYSVEIATDPDFLNIVSAGTTSEKEYTVQEQLQGNTIHYMRIKTTNNCGESNYASVSFTTAAITCRAISSTDLPKPIASSSPNTVQSSLNICLSGIVEEIKVTNVIGTHSYISDLTLTLVSPKGTEVVLMANECGSEDDFNLSFSDDAESSNLICPPNDGGIFQPQSPLSALIGEAIQGEWILKIEDAASEDGGELLNWDLELCIGNFQDFGIDQPTGLTAEENEDDGSVLIEWTDNADNETGYTIERSDDDSSNFIELESVGAGVSSYVDNAVKPESIYFYRVKPFNDNCEGGYSEAVTIETLPGVPETPTSLVVTIENDYTAKLSWIDNATNETAYFVERSVGTEAFERIAELNPDTKAFEEVVEIGQYTYRVQASNDRGDSEYSNEVTIDDTVLSMNDELLKKVMIFPNPAKDVIYIKNESTLLFNKVQIRNSLGQLIKNETIIDQNQQIEIPVHNLAKGLYLIHINAKEGEIVKQIIIE</sequence>
<keyword evidence="2" id="KW-0378">Hydrolase</keyword>
<dbReference type="InterPro" id="IPR026444">
    <property type="entry name" value="Secre_tail"/>
</dbReference>
<dbReference type="Gene3D" id="2.60.40.10">
    <property type="entry name" value="Immunoglobulins"/>
    <property type="match status" value="4"/>
</dbReference>
<evidence type="ECO:0000313" key="7">
    <source>
        <dbReference type="Proteomes" id="UP000008720"/>
    </source>
</evidence>
<dbReference type="PANTHER" id="PTHR11905">
    <property type="entry name" value="ADAM A DISINTEGRIN AND METALLOPROTEASE DOMAIN"/>
    <property type="match status" value="1"/>
</dbReference>
<dbReference type="Pfam" id="PF01483">
    <property type="entry name" value="P_proprotein"/>
    <property type="match status" value="1"/>
</dbReference>
<evidence type="ECO:0000256" key="1">
    <source>
        <dbReference type="ARBA" id="ARBA00022670"/>
    </source>
</evidence>
<dbReference type="STRING" id="643867.Ftrac_0740"/>
<dbReference type="PROSITE" id="PS51829">
    <property type="entry name" value="P_HOMO_B"/>
    <property type="match status" value="1"/>
</dbReference>
<dbReference type="InterPro" id="IPR001590">
    <property type="entry name" value="Peptidase_M12B"/>
</dbReference>
<feature type="domain" description="Fibronectin type-III" evidence="4">
    <location>
        <begin position="990"/>
        <end position="1081"/>
    </location>
</feature>
<dbReference type="HOGENOM" id="CLU_006954_0_0_10"/>
<dbReference type="NCBIfam" id="TIGR04183">
    <property type="entry name" value="Por_Secre_tail"/>
    <property type="match status" value="1"/>
</dbReference>
<dbReference type="SUPFAM" id="SSF49265">
    <property type="entry name" value="Fibronectin type III"/>
    <property type="match status" value="1"/>
</dbReference>
<dbReference type="PROSITE" id="PS50215">
    <property type="entry name" value="ADAM_MEPRO"/>
    <property type="match status" value="1"/>
</dbReference>
<dbReference type="Gene3D" id="3.40.390.10">
    <property type="entry name" value="Collagenase (Catalytic Domain)"/>
    <property type="match status" value="1"/>
</dbReference>
<dbReference type="GO" id="GO:0006508">
    <property type="term" value="P:proteolysis"/>
    <property type="evidence" value="ECO:0007669"/>
    <property type="project" value="UniProtKB-KW"/>
</dbReference>
<keyword evidence="7" id="KW-1185">Reference proteome</keyword>
<evidence type="ECO:0000256" key="2">
    <source>
        <dbReference type="ARBA" id="ARBA00022801"/>
    </source>
</evidence>
<accession>E4TRZ1</accession>
<dbReference type="Pfam" id="PF13583">
    <property type="entry name" value="Reprolysin_4"/>
    <property type="match status" value="1"/>
</dbReference>
<dbReference type="Pfam" id="PF18962">
    <property type="entry name" value="Por_Secre_tail"/>
    <property type="match status" value="1"/>
</dbReference>
<dbReference type="InterPro" id="IPR013783">
    <property type="entry name" value="Ig-like_fold"/>
</dbReference>
<dbReference type="InterPro" id="IPR008979">
    <property type="entry name" value="Galactose-bd-like_sf"/>
</dbReference>
<dbReference type="EMBL" id="CP002349">
    <property type="protein sequence ID" value="ADR20742.1"/>
    <property type="molecule type" value="Genomic_DNA"/>
</dbReference>
<dbReference type="InterPro" id="IPR036116">
    <property type="entry name" value="FN3_sf"/>
</dbReference>
<proteinExistence type="predicted"/>
<dbReference type="InterPro" id="IPR024079">
    <property type="entry name" value="MetalloPept_cat_dom_sf"/>
</dbReference>
<dbReference type="InterPro" id="IPR002884">
    <property type="entry name" value="P_dom"/>
</dbReference>
<dbReference type="RefSeq" id="WP_013452893.1">
    <property type="nucleotide sequence ID" value="NC_014759.1"/>
</dbReference>
<dbReference type="PANTHER" id="PTHR11905:SF159">
    <property type="entry name" value="ADAM METALLOPROTEASE"/>
    <property type="match status" value="1"/>
</dbReference>
<dbReference type="SMART" id="SM00060">
    <property type="entry name" value="FN3"/>
    <property type="match status" value="3"/>
</dbReference>
<feature type="domain" description="Fibronectin type-III" evidence="4">
    <location>
        <begin position="1085"/>
        <end position="1173"/>
    </location>
</feature>
<organism evidence="6 7">
    <name type="scientific">Marivirga tractuosa (strain ATCC 23168 / DSM 4126 / NBRC 15989 / NCIMB 1408 / VKM B-1430 / H-43)</name>
    <name type="common">Microscilla tractuosa</name>
    <name type="synonym">Flexibacter tractuosus</name>
    <dbReference type="NCBI Taxonomy" id="643867"/>
    <lineage>
        <taxon>Bacteria</taxon>
        <taxon>Pseudomonadati</taxon>
        <taxon>Bacteroidota</taxon>
        <taxon>Cytophagia</taxon>
        <taxon>Cytophagales</taxon>
        <taxon>Marivirgaceae</taxon>
        <taxon>Marivirga</taxon>
    </lineage>
</organism>
<evidence type="ECO:0000259" key="3">
    <source>
        <dbReference type="PROSITE" id="PS50215"/>
    </source>
</evidence>
<dbReference type="SUPFAM" id="SSF49785">
    <property type="entry name" value="Galactose-binding domain-like"/>
    <property type="match status" value="1"/>
</dbReference>
<dbReference type="AlphaFoldDB" id="E4TRZ1"/>